<evidence type="ECO:0000256" key="1">
    <source>
        <dbReference type="SAM" id="Phobius"/>
    </source>
</evidence>
<keyword evidence="1" id="KW-1133">Transmembrane helix</keyword>
<gene>
    <name evidence="3" type="ORF">GXW71_07135</name>
</gene>
<feature type="signal peptide" evidence="2">
    <location>
        <begin position="1"/>
        <end position="26"/>
    </location>
</feature>
<accession>A0ABS5EV05</accession>
<keyword evidence="4" id="KW-1185">Reference proteome</keyword>
<dbReference type="Proteomes" id="UP001196870">
    <property type="component" value="Unassembled WGS sequence"/>
</dbReference>
<organism evidence="3 4">
    <name type="scientific">Plastoroseomonas hellenica</name>
    <dbReference type="NCBI Taxonomy" id="2687306"/>
    <lineage>
        <taxon>Bacteria</taxon>
        <taxon>Pseudomonadati</taxon>
        <taxon>Pseudomonadota</taxon>
        <taxon>Alphaproteobacteria</taxon>
        <taxon>Acetobacterales</taxon>
        <taxon>Acetobacteraceae</taxon>
        <taxon>Plastoroseomonas</taxon>
    </lineage>
</organism>
<proteinExistence type="predicted"/>
<keyword evidence="1" id="KW-0472">Membrane</keyword>
<reference evidence="4" key="1">
    <citation type="journal article" date="2021" name="Syst. Appl. Microbiol.">
        <title>Roseomonas hellenica sp. nov., isolated from roots of wild-growing Alkanna tinctoria.</title>
        <authorList>
            <person name="Rat A."/>
            <person name="Naranjo H.D."/>
            <person name="Lebbe L."/>
            <person name="Cnockaert M."/>
            <person name="Krigas N."/>
            <person name="Grigoriadou K."/>
            <person name="Maloupa E."/>
            <person name="Willems A."/>
        </authorList>
    </citation>
    <scope>NUCLEOTIDE SEQUENCE [LARGE SCALE GENOMIC DNA]</scope>
    <source>
        <strain evidence="4">LMG 31523</strain>
    </source>
</reference>
<evidence type="ECO:0000313" key="4">
    <source>
        <dbReference type="Proteomes" id="UP001196870"/>
    </source>
</evidence>
<feature type="transmembrane region" description="Helical" evidence="1">
    <location>
        <begin position="175"/>
        <end position="195"/>
    </location>
</feature>
<sequence length="196" mass="19304">MRTMRLLRPAALGLTLAVALVLPAAAHPGHGTDSFTSGLLHPFGGLDHLLAMVAVGLIAARIGLATAWRMPAAFMTAMALGALAGFEGTTLPGIEYGIALSVAAAGLALALAMPIPTLAAIGATAAFGFCHGMAHGLELPDAASPISFSLGMLLGTALLHAAGFVVGLAMRNGTGLTLCRAGGAVAAAVGVVMLMG</sequence>
<keyword evidence="1" id="KW-0812">Transmembrane</keyword>
<dbReference type="PIRSF" id="PIRSF016919">
    <property type="entry name" value="HupE_UreJ"/>
    <property type="match status" value="1"/>
</dbReference>
<dbReference type="InterPro" id="IPR007038">
    <property type="entry name" value="HupE_UreJ"/>
</dbReference>
<keyword evidence="2" id="KW-0732">Signal</keyword>
<comment type="caution">
    <text evidence="3">The sequence shown here is derived from an EMBL/GenBank/DDBJ whole genome shotgun (WGS) entry which is preliminary data.</text>
</comment>
<feature type="transmembrane region" description="Helical" evidence="1">
    <location>
        <begin position="148"/>
        <end position="169"/>
    </location>
</feature>
<feature type="chain" id="PRO_5046425534" evidence="2">
    <location>
        <begin position="27"/>
        <end position="196"/>
    </location>
</feature>
<feature type="transmembrane region" description="Helical" evidence="1">
    <location>
        <begin position="42"/>
        <end position="60"/>
    </location>
</feature>
<protein>
    <submittedName>
        <fullName evidence="3">HupE/UreJ family protein</fullName>
    </submittedName>
</protein>
<dbReference type="Pfam" id="PF04955">
    <property type="entry name" value="HupE_UreJ"/>
    <property type="match status" value="1"/>
</dbReference>
<evidence type="ECO:0000256" key="2">
    <source>
        <dbReference type="SAM" id="SignalP"/>
    </source>
</evidence>
<evidence type="ECO:0000313" key="3">
    <source>
        <dbReference type="EMBL" id="MBR0664127.1"/>
    </source>
</evidence>
<name>A0ABS5EV05_9PROT</name>
<dbReference type="EMBL" id="JAAGBB010000006">
    <property type="protein sequence ID" value="MBR0664127.1"/>
    <property type="molecule type" value="Genomic_DNA"/>
</dbReference>
<feature type="transmembrane region" description="Helical" evidence="1">
    <location>
        <begin position="98"/>
        <end position="127"/>
    </location>
</feature>